<sequence length="94" mass="9930">MGPPLAAARSRACVWPSIEAASAPPLCHWTLDSRLPTLLLGGLFNIGLCMAFNFSCLRSRHSAMGPCTASSCCCQARNLPWAPVPTPHAAARPV</sequence>
<keyword evidence="1" id="KW-0812">Transmembrane</keyword>
<organism evidence="2 3">
    <name type="scientific">Staurois parvus</name>
    <dbReference type="NCBI Taxonomy" id="386267"/>
    <lineage>
        <taxon>Eukaryota</taxon>
        <taxon>Metazoa</taxon>
        <taxon>Chordata</taxon>
        <taxon>Craniata</taxon>
        <taxon>Vertebrata</taxon>
        <taxon>Euteleostomi</taxon>
        <taxon>Amphibia</taxon>
        <taxon>Batrachia</taxon>
        <taxon>Anura</taxon>
        <taxon>Neobatrachia</taxon>
        <taxon>Ranoidea</taxon>
        <taxon>Ranidae</taxon>
        <taxon>Staurois</taxon>
    </lineage>
</organism>
<comment type="caution">
    <text evidence="2">The sequence shown here is derived from an EMBL/GenBank/DDBJ whole genome shotgun (WGS) entry which is preliminary data.</text>
</comment>
<feature type="non-terminal residue" evidence="2">
    <location>
        <position position="94"/>
    </location>
</feature>
<keyword evidence="3" id="KW-1185">Reference proteome</keyword>
<accession>A0ABN9FYR4</accession>
<dbReference type="Proteomes" id="UP001162483">
    <property type="component" value="Unassembled WGS sequence"/>
</dbReference>
<dbReference type="EMBL" id="CATNWA010017429">
    <property type="protein sequence ID" value="CAI9600453.1"/>
    <property type="molecule type" value="Genomic_DNA"/>
</dbReference>
<evidence type="ECO:0000313" key="2">
    <source>
        <dbReference type="EMBL" id="CAI9600453.1"/>
    </source>
</evidence>
<keyword evidence="1" id="KW-0472">Membrane</keyword>
<evidence type="ECO:0000313" key="3">
    <source>
        <dbReference type="Proteomes" id="UP001162483"/>
    </source>
</evidence>
<protein>
    <submittedName>
        <fullName evidence="2">Uncharacterized protein</fullName>
    </submittedName>
</protein>
<gene>
    <name evidence="2" type="ORF">SPARVUS_LOCUS12749178</name>
</gene>
<evidence type="ECO:0000256" key="1">
    <source>
        <dbReference type="SAM" id="Phobius"/>
    </source>
</evidence>
<keyword evidence="1" id="KW-1133">Transmembrane helix</keyword>
<feature type="transmembrane region" description="Helical" evidence="1">
    <location>
        <begin position="35"/>
        <end position="54"/>
    </location>
</feature>
<reference evidence="2" key="1">
    <citation type="submission" date="2023-05" db="EMBL/GenBank/DDBJ databases">
        <authorList>
            <person name="Stuckert A."/>
        </authorList>
    </citation>
    <scope>NUCLEOTIDE SEQUENCE</scope>
</reference>
<name>A0ABN9FYR4_9NEOB</name>
<proteinExistence type="predicted"/>